<feature type="domain" description="Citrate transporter-like" evidence="7">
    <location>
        <begin position="55"/>
        <end position="344"/>
    </location>
</feature>
<feature type="transmembrane region" description="Helical" evidence="6">
    <location>
        <begin position="144"/>
        <end position="163"/>
    </location>
</feature>
<comment type="caution">
    <text evidence="8">The sequence shown here is derived from an EMBL/GenBank/DDBJ whole genome shotgun (WGS) entry which is preliminary data.</text>
</comment>
<accession>A0A0M0BPQ7</accession>
<feature type="transmembrane region" description="Helical" evidence="6">
    <location>
        <begin position="81"/>
        <end position="99"/>
    </location>
</feature>
<dbReference type="InterPro" id="IPR004680">
    <property type="entry name" value="Cit_transptr-like_dom"/>
</dbReference>
<evidence type="ECO:0000313" key="8">
    <source>
        <dbReference type="EMBL" id="KON30543.1"/>
    </source>
</evidence>
<sequence>MRIWSRKEKKGIILVALTFITSILCWLAGLSYAQIGAVSIFALKTYATLLFWRFRLPFAFIAIFVLMAMGLLDVYHLIEFASFDVILFLIGMMTIIGFLEENHFFEYLIDRIIKLVGNKTERIILVLLLASAVFAALVDEVTSILFMSATILHLAATFNVNPIPFIMMTVFATNIGSSATVIGNPVGVMIALKGGLSFSDFLRWATPISISALVITVLISTRLFSKDIKELSEKMRSEKPAREEESRGFPENKIRICWAVFLLTILSLVFHHSIEEALHLEKNTLLIGTALFFGGVSLLLERERAHEIVERRVDWWTLTFFALLFASVGTLKYVGVTKLLAQWVFNLSQGSEIGMFVIFTWIAGMLSAFLDNVLAVATFTPVVQDIGDMGIYNFPLWWGMLFAGTFFGNLTMIGSTANIIAIGMLERRRNMHITFMQWIKVGSLIAIPTLILATVLILIQLPYMPR</sequence>
<name>A0A0M0BPQ7_9ARCH</name>
<dbReference type="InterPro" id="IPR051475">
    <property type="entry name" value="Diverse_Ion_Transporter"/>
</dbReference>
<dbReference type="EMBL" id="LFWZ01000028">
    <property type="protein sequence ID" value="KON30543.1"/>
    <property type="molecule type" value="Genomic_DNA"/>
</dbReference>
<feature type="transmembrane region" description="Helical" evidence="6">
    <location>
        <begin position="204"/>
        <end position="225"/>
    </location>
</feature>
<feature type="transmembrane region" description="Helical" evidence="6">
    <location>
        <begin position="256"/>
        <end position="273"/>
    </location>
</feature>
<feature type="transmembrane region" description="Helical" evidence="6">
    <location>
        <begin position="353"/>
        <end position="375"/>
    </location>
</feature>
<feature type="transmembrane region" description="Helical" evidence="6">
    <location>
        <begin position="313"/>
        <end position="333"/>
    </location>
</feature>
<keyword evidence="4 6" id="KW-1133">Transmembrane helix</keyword>
<dbReference type="Pfam" id="PF03600">
    <property type="entry name" value="CitMHS"/>
    <property type="match status" value="1"/>
</dbReference>
<keyword evidence="3 6" id="KW-0812">Transmembrane</keyword>
<dbReference type="GO" id="GO:0016020">
    <property type="term" value="C:membrane"/>
    <property type="evidence" value="ECO:0007669"/>
    <property type="project" value="UniProtKB-SubCell"/>
</dbReference>
<gene>
    <name evidence="8" type="ORF">AC482_03565</name>
</gene>
<feature type="transmembrane region" description="Helical" evidence="6">
    <location>
        <begin position="12"/>
        <end position="29"/>
    </location>
</feature>
<evidence type="ECO:0000256" key="3">
    <source>
        <dbReference type="ARBA" id="ARBA00022692"/>
    </source>
</evidence>
<feature type="transmembrane region" description="Helical" evidence="6">
    <location>
        <begin position="58"/>
        <end position="75"/>
    </location>
</feature>
<dbReference type="Proteomes" id="UP000037210">
    <property type="component" value="Unassembled WGS sequence"/>
</dbReference>
<protein>
    <recommendedName>
        <fullName evidence="7">Citrate transporter-like domain-containing protein</fullName>
    </recommendedName>
</protein>
<evidence type="ECO:0000256" key="6">
    <source>
        <dbReference type="SAM" id="Phobius"/>
    </source>
</evidence>
<dbReference type="PANTHER" id="PTHR43568">
    <property type="entry name" value="P PROTEIN"/>
    <property type="match status" value="1"/>
</dbReference>
<evidence type="ECO:0000259" key="7">
    <source>
        <dbReference type="Pfam" id="PF03600"/>
    </source>
</evidence>
<proteinExistence type="predicted"/>
<dbReference type="AlphaFoldDB" id="A0A0M0BPQ7"/>
<evidence type="ECO:0000313" key="9">
    <source>
        <dbReference type="Proteomes" id="UP000037210"/>
    </source>
</evidence>
<feature type="transmembrane region" description="Helical" evidence="6">
    <location>
        <begin position="396"/>
        <end position="425"/>
    </location>
</feature>
<keyword evidence="2" id="KW-0813">Transport</keyword>
<evidence type="ECO:0000256" key="1">
    <source>
        <dbReference type="ARBA" id="ARBA00004141"/>
    </source>
</evidence>
<evidence type="ECO:0000256" key="5">
    <source>
        <dbReference type="ARBA" id="ARBA00023136"/>
    </source>
</evidence>
<dbReference type="PANTHER" id="PTHR43568:SF1">
    <property type="entry name" value="P PROTEIN"/>
    <property type="match status" value="1"/>
</dbReference>
<dbReference type="GO" id="GO:0055085">
    <property type="term" value="P:transmembrane transport"/>
    <property type="evidence" value="ECO:0007669"/>
    <property type="project" value="InterPro"/>
</dbReference>
<comment type="subcellular location">
    <subcellularLocation>
        <location evidence="1">Membrane</location>
        <topology evidence="1">Multi-pass membrane protein</topology>
    </subcellularLocation>
</comment>
<evidence type="ECO:0000256" key="2">
    <source>
        <dbReference type="ARBA" id="ARBA00022448"/>
    </source>
</evidence>
<feature type="transmembrane region" description="Helical" evidence="6">
    <location>
        <begin position="437"/>
        <end position="459"/>
    </location>
</feature>
<keyword evidence="5 6" id="KW-0472">Membrane</keyword>
<reference evidence="8 9" key="1">
    <citation type="submission" date="2015-06" db="EMBL/GenBank/DDBJ databases">
        <title>New insights into the roles of widespread benthic archaea in carbon and nitrogen cycling.</title>
        <authorList>
            <person name="Lazar C.S."/>
            <person name="Baker B.J."/>
            <person name="Seitz K.W."/>
            <person name="Hyde A.S."/>
            <person name="Dick G.J."/>
            <person name="Hinrichs K.-U."/>
            <person name="Teske A.P."/>
        </authorList>
    </citation>
    <scope>NUCLEOTIDE SEQUENCE [LARGE SCALE GENOMIC DNA]</scope>
    <source>
        <strain evidence="8">DG-45</strain>
    </source>
</reference>
<evidence type="ECO:0000256" key="4">
    <source>
        <dbReference type="ARBA" id="ARBA00022989"/>
    </source>
</evidence>
<feature type="transmembrane region" description="Helical" evidence="6">
    <location>
        <begin position="170"/>
        <end position="192"/>
    </location>
</feature>
<organism evidence="8 9">
    <name type="scientific">miscellaneous Crenarchaeota group-15 archaeon DG-45</name>
    <dbReference type="NCBI Taxonomy" id="1685127"/>
    <lineage>
        <taxon>Archaea</taxon>
        <taxon>Candidatus Bathyarchaeota</taxon>
        <taxon>MCG-15</taxon>
    </lineage>
</organism>